<dbReference type="AlphaFoldDB" id="Q7MBM0"/>
<dbReference type="Proteomes" id="UP000002675">
    <property type="component" value="Plasmid pYJ016"/>
</dbReference>
<geneLocation type="plasmid" evidence="1 2">
    <name>pYJ016</name>
</geneLocation>
<evidence type="ECO:0000313" key="1">
    <source>
        <dbReference type="EMBL" id="BAC97746.1"/>
    </source>
</evidence>
<evidence type="ECO:0000313" key="2">
    <source>
        <dbReference type="Proteomes" id="UP000002675"/>
    </source>
</evidence>
<dbReference type="KEGG" id="vvy:VVP23"/>
<accession>Q7MBM0</accession>
<organism evidence="1 2">
    <name type="scientific">Vibrio vulnificus (strain YJ016)</name>
    <dbReference type="NCBI Taxonomy" id="196600"/>
    <lineage>
        <taxon>Bacteria</taxon>
        <taxon>Pseudomonadati</taxon>
        <taxon>Pseudomonadota</taxon>
        <taxon>Gammaproteobacteria</taxon>
        <taxon>Vibrionales</taxon>
        <taxon>Vibrionaceae</taxon>
        <taxon>Vibrio</taxon>
    </lineage>
</organism>
<proteinExistence type="predicted"/>
<reference evidence="1 2" key="1">
    <citation type="journal article" date="2003" name="Genome Res.">
        <title>Comparative genome analysis of Vibrio vulnificus, a marine pathogen.</title>
        <authorList>
            <person name="Chen C.Y."/>
            <person name="Wu K.M."/>
            <person name="Chang Y.C."/>
            <person name="Chang C.H."/>
            <person name="Tsai H.C."/>
            <person name="Liao T.L."/>
            <person name="Liu Y.M."/>
            <person name="Chen H.J."/>
            <person name="Shen A.B."/>
            <person name="Li J.C."/>
            <person name="Su T.L."/>
            <person name="Shao C.P."/>
            <person name="Lee C.T."/>
            <person name="Hor L.I."/>
            <person name="Tsai S.F."/>
        </authorList>
    </citation>
    <scope>NUCLEOTIDE SEQUENCE [LARGE SCALE GENOMIC DNA]</scope>
    <source>
        <strain evidence="1 2">YJ016</strain>
        <plasmid evidence="1">pYJ016</plasmid>
    </source>
</reference>
<protein>
    <submittedName>
        <fullName evidence="1">Uncharacterized protein</fullName>
    </submittedName>
</protein>
<dbReference type="EMBL" id="AP005352">
    <property type="protein sequence ID" value="BAC97746.1"/>
    <property type="molecule type" value="Genomic_DNA"/>
</dbReference>
<dbReference type="HOGENOM" id="CLU_2959714_0_0_6"/>
<gene>
    <name evidence="1" type="ordered locus">VVP23</name>
</gene>
<sequence length="59" mass="6806">MLLPTTKRRFLFLSQKPLKEGFNASVLIKITAQKKRDSFVSLIEPLQRFNLLFSGDSHV</sequence>
<name>Q7MBM0_VIBVY</name>
<keyword evidence="1" id="KW-0614">Plasmid</keyword>